<evidence type="ECO:0000256" key="1">
    <source>
        <dbReference type="SAM" id="MobiDB-lite"/>
    </source>
</evidence>
<proteinExistence type="predicted"/>
<dbReference type="AlphaFoldDB" id="A0A366HIR0"/>
<name>A0A366HIR0_9BACT</name>
<keyword evidence="2" id="KW-1133">Transmembrane helix</keyword>
<dbReference type="OrthoDB" id="597750at2"/>
<protein>
    <submittedName>
        <fullName evidence="3">Uncharacterized protein</fullName>
    </submittedName>
</protein>
<dbReference type="EMBL" id="QNRR01000006">
    <property type="protein sequence ID" value="RBP42648.1"/>
    <property type="molecule type" value="Genomic_DNA"/>
</dbReference>
<keyword evidence="2" id="KW-0472">Membrane</keyword>
<organism evidence="3 4">
    <name type="scientific">Roseimicrobium gellanilyticum</name>
    <dbReference type="NCBI Taxonomy" id="748857"/>
    <lineage>
        <taxon>Bacteria</taxon>
        <taxon>Pseudomonadati</taxon>
        <taxon>Verrucomicrobiota</taxon>
        <taxon>Verrucomicrobiia</taxon>
        <taxon>Verrucomicrobiales</taxon>
        <taxon>Verrucomicrobiaceae</taxon>
        <taxon>Roseimicrobium</taxon>
    </lineage>
</organism>
<evidence type="ECO:0000313" key="3">
    <source>
        <dbReference type="EMBL" id="RBP42648.1"/>
    </source>
</evidence>
<keyword evidence="2" id="KW-0812">Transmembrane</keyword>
<evidence type="ECO:0000313" key="4">
    <source>
        <dbReference type="Proteomes" id="UP000253426"/>
    </source>
</evidence>
<comment type="caution">
    <text evidence="3">The sequence shown here is derived from an EMBL/GenBank/DDBJ whole genome shotgun (WGS) entry which is preliminary data.</text>
</comment>
<feature type="region of interest" description="Disordered" evidence="1">
    <location>
        <begin position="76"/>
        <end position="100"/>
    </location>
</feature>
<keyword evidence="4" id="KW-1185">Reference proteome</keyword>
<feature type="compositionally biased region" description="Low complexity" evidence="1">
    <location>
        <begin position="89"/>
        <end position="100"/>
    </location>
</feature>
<feature type="transmembrane region" description="Helical" evidence="2">
    <location>
        <begin position="21"/>
        <end position="45"/>
    </location>
</feature>
<gene>
    <name evidence="3" type="ORF">DES53_106357</name>
</gene>
<evidence type="ECO:0000256" key="2">
    <source>
        <dbReference type="SAM" id="Phobius"/>
    </source>
</evidence>
<reference evidence="3 4" key="1">
    <citation type="submission" date="2018-06" db="EMBL/GenBank/DDBJ databases">
        <title>Genomic Encyclopedia of Type Strains, Phase IV (KMG-IV): sequencing the most valuable type-strain genomes for metagenomic binning, comparative biology and taxonomic classification.</title>
        <authorList>
            <person name="Goeker M."/>
        </authorList>
    </citation>
    <scope>NUCLEOTIDE SEQUENCE [LARGE SCALE GENOMIC DNA]</scope>
    <source>
        <strain evidence="3 4">DSM 25532</strain>
    </source>
</reference>
<sequence>MNTPTPPVYPNPGRSSGRQKVLLVLCVLVGIIGITASAATIWYYYNFKAAPFKPVNLTVAEKDTLNSKLAALESGKLSELEPSKPTPSPAATTTPAPSDPAKTIVLSEREINGWLADQPDWADKVKFHMNNDMLGATFLLPIDPSTKYIGGKTIRIKVAFNTKLDENHKLHFSLANLSVGGIPVRHDISLPNAWLGDAKGVNLFADNGPGSFNSEFLQRFAAGIKDFKVGNGELRMVLND</sequence>
<dbReference type="RefSeq" id="WP_147263477.1">
    <property type="nucleotide sequence ID" value="NZ_QNRR01000006.1"/>
</dbReference>
<dbReference type="Proteomes" id="UP000253426">
    <property type="component" value="Unassembled WGS sequence"/>
</dbReference>
<accession>A0A366HIR0</accession>